<keyword evidence="9" id="KW-0472">Membrane</keyword>
<protein>
    <recommendedName>
        <fullName evidence="10">CR-type domain-containing protein</fullName>
    </recommendedName>
</protein>
<sequence length="836" mass="91717">MRWYAVEPSLPEKAVLRIRAAPSSDADIRGSIAKGRVIAALSPEFEIEQPDGTSPPQRWLHVTFQDDDTREYVEGYVMAALPDGSNPCLELSTQLSVCLNNCQISELDNVGWRGLQALSNTSPIIFWLLALILGGGAFEEPPAVNAYQAAPPPPPTLQVRTRALSSDASAARAAGFIGFHTAKALLERGDDVVVLDEMNDYYDVRLKQANLDFLVATYTSERVKVYVGDICDQALVRKVIRDTRPEAMIHLAARAGVRPSIMDPLIYIHSNVTATTVLLEACRRYGIKKFVYASSSSVYGGSTKASFSEEDIVDCPVSPYAATKKSCELIAHTYHHLHKMDCIGLRFFTVYGPRGRPDMAPFKFMDRIARGLPIDQYGDGSSSRDYTFIDDIVQGVLLSLDKAQGCEVFNLGNGSPILLTDFIRIIERLVGKKAIINVLPNQPGDVPRTCANVSKAQRLLGYKPTTPLEQGLKKTWEWYSSFYANPKSTPREKAAVNSPDDSSATAAVHSLNSSASDARRRRGKMAGSNATDDHATALDDDDDDGEMEHGGDEEGADDCVTIVVMAVVLLAVGGLIFLLYNGLVSEANHVSRRFHDGVDKVNAKHVHVPVTLEQLYSGFSTTVDVDRQLVCRQCAGSGVDLHAGFHTCHECKGTGVRTFLQQIGPIQQHVRSTCNVCHGRGQVANEKCGTCKGRGLLRDRAELRVDVERGMQHGDTIVLERHGDQAARKAPGDVVQQTPHASFTRRGDDLELTLEISLVDALVGFTRRVEHLDKRVVTLQRHDVVAPDTLWRIPREGMPVRGRRGAFGDLLVRFVIAYPTEPLTPQQQAAVQELLA</sequence>
<dbReference type="InterPro" id="IPR036291">
    <property type="entry name" value="NAD(P)-bd_dom_sf"/>
</dbReference>
<accession>A0AAD5Q9R6</accession>
<dbReference type="PROSITE" id="PS51188">
    <property type="entry name" value="ZF_CR"/>
    <property type="match status" value="1"/>
</dbReference>
<evidence type="ECO:0000256" key="2">
    <source>
        <dbReference type="ARBA" id="ARBA00022723"/>
    </source>
</evidence>
<dbReference type="Gene3D" id="3.40.50.720">
    <property type="entry name" value="NAD(P)-binding Rossmann-like Domain"/>
    <property type="match status" value="1"/>
</dbReference>
<dbReference type="GO" id="GO:0006457">
    <property type="term" value="P:protein folding"/>
    <property type="evidence" value="ECO:0007669"/>
    <property type="project" value="InterPro"/>
</dbReference>
<feature type="region of interest" description="Disordered" evidence="8">
    <location>
        <begin position="488"/>
        <end position="554"/>
    </location>
</feature>
<evidence type="ECO:0000256" key="3">
    <source>
        <dbReference type="ARBA" id="ARBA00022737"/>
    </source>
</evidence>
<dbReference type="SUPFAM" id="SSF51735">
    <property type="entry name" value="NAD(P)-binding Rossmann-fold domains"/>
    <property type="match status" value="1"/>
</dbReference>
<keyword evidence="4 7" id="KW-0863">Zinc-finger</keyword>
<comment type="caution">
    <text evidence="11">The sequence shown here is derived from an EMBL/GenBank/DDBJ whole genome shotgun (WGS) entry which is preliminary data.</text>
</comment>
<keyword evidence="3" id="KW-0677">Repeat</keyword>
<dbReference type="PRINTS" id="PR01713">
    <property type="entry name" value="NUCEPIMERASE"/>
</dbReference>
<dbReference type="SUPFAM" id="SSF57938">
    <property type="entry name" value="DnaJ/Hsp40 cysteine-rich domain"/>
    <property type="match status" value="1"/>
</dbReference>
<evidence type="ECO:0000256" key="7">
    <source>
        <dbReference type="PROSITE-ProRule" id="PRU00546"/>
    </source>
</evidence>
<evidence type="ECO:0000256" key="8">
    <source>
        <dbReference type="SAM" id="MobiDB-lite"/>
    </source>
</evidence>
<feature type="zinc finger region" description="CR-type" evidence="7">
    <location>
        <begin position="618"/>
        <end position="700"/>
    </location>
</feature>
<dbReference type="GO" id="GO:0051082">
    <property type="term" value="F:unfolded protein binding"/>
    <property type="evidence" value="ECO:0007669"/>
    <property type="project" value="InterPro"/>
</dbReference>
<dbReference type="Pfam" id="PF16363">
    <property type="entry name" value="GDP_Man_Dehyd"/>
    <property type="match status" value="1"/>
</dbReference>
<dbReference type="GO" id="GO:0031072">
    <property type="term" value="F:heat shock protein binding"/>
    <property type="evidence" value="ECO:0007669"/>
    <property type="project" value="InterPro"/>
</dbReference>
<dbReference type="FunFam" id="2.10.230.10:FF:000001">
    <property type="entry name" value="DnaJ subfamily A member 2"/>
    <property type="match status" value="1"/>
</dbReference>
<evidence type="ECO:0000313" key="11">
    <source>
        <dbReference type="EMBL" id="KAJ0407446.1"/>
    </source>
</evidence>
<dbReference type="CDD" id="cd10719">
    <property type="entry name" value="DnaJ_zf"/>
    <property type="match status" value="1"/>
</dbReference>
<dbReference type="CDD" id="cd10747">
    <property type="entry name" value="DnaJ_C"/>
    <property type="match status" value="1"/>
</dbReference>
<evidence type="ECO:0000259" key="10">
    <source>
        <dbReference type="PROSITE" id="PS51188"/>
    </source>
</evidence>
<comment type="similarity">
    <text evidence="1">Belongs to the NAD(P)-dependent epimerase/dehydratase family.</text>
</comment>
<dbReference type="FunFam" id="2.60.260.20:FF:000013">
    <property type="entry name" value="DnaJ subfamily B member 11"/>
    <property type="match status" value="1"/>
</dbReference>
<name>A0AAD5Q9R6_PYTIN</name>
<reference evidence="11" key="1">
    <citation type="submission" date="2021-12" db="EMBL/GenBank/DDBJ databases">
        <title>Prjna785345.</title>
        <authorList>
            <person name="Rujirawat T."/>
            <person name="Krajaejun T."/>
        </authorList>
    </citation>
    <scope>NUCLEOTIDE SEQUENCE</scope>
    <source>
        <strain evidence="11">Pi057C3</strain>
    </source>
</reference>
<dbReference type="Gene3D" id="2.10.230.10">
    <property type="entry name" value="Heat shock protein DnaJ, cysteine-rich domain"/>
    <property type="match status" value="1"/>
</dbReference>
<evidence type="ECO:0000256" key="1">
    <source>
        <dbReference type="ARBA" id="ARBA00007637"/>
    </source>
</evidence>
<keyword evidence="2 7" id="KW-0479">Metal-binding</keyword>
<dbReference type="AlphaFoldDB" id="A0AAD5Q9R6"/>
<keyword evidence="5 7" id="KW-0862">Zinc</keyword>
<evidence type="ECO:0000256" key="9">
    <source>
        <dbReference type="SAM" id="Phobius"/>
    </source>
</evidence>
<dbReference type="InterPro" id="IPR001305">
    <property type="entry name" value="HSP_DnaJ_Cys-rich_dom"/>
</dbReference>
<evidence type="ECO:0000256" key="6">
    <source>
        <dbReference type="ARBA" id="ARBA00023027"/>
    </source>
</evidence>
<dbReference type="PANTHER" id="PTHR43574">
    <property type="entry name" value="EPIMERASE-RELATED"/>
    <property type="match status" value="1"/>
</dbReference>
<dbReference type="Proteomes" id="UP001209570">
    <property type="component" value="Unassembled WGS sequence"/>
</dbReference>
<feature type="transmembrane region" description="Helical" evidence="9">
    <location>
        <begin position="562"/>
        <end position="583"/>
    </location>
</feature>
<evidence type="ECO:0000256" key="4">
    <source>
        <dbReference type="ARBA" id="ARBA00022771"/>
    </source>
</evidence>
<dbReference type="Gene3D" id="2.60.260.20">
    <property type="entry name" value="Urease metallochaperone UreE, N-terminal domain"/>
    <property type="match status" value="2"/>
</dbReference>
<dbReference type="InterPro" id="IPR036410">
    <property type="entry name" value="HSP_DnaJ_Cys-rich_dom_sf"/>
</dbReference>
<keyword evidence="9" id="KW-0812">Transmembrane</keyword>
<dbReference type="Pfam" id="PF00684">
    <property type="entry name" value="DnaJ_CXXCXGXG"/>
    <property type="match status" value="1"/>
</dbReference>
<evidence type="ECO:0000313" key="12">
    <source>
        <dbReference type="Proteomes" id="UP001209570"/>
    </source>
</evidence>
<evidence type="ECO:0000256" key="5">
    <source>
        <dbReference type="ARBA" id="ARBA00022833"/>
    </source>
</evidence>
<dbReference type="GO" id="GO:0008270">
    <property type="term" value="F:zinc ion binding"/>
    <property type="evidence" value="ECO:0007669"/>
    <property type="project" value="UniProtKB-KW"/>
</dbReference>
<dbReference type="InterPro" id="IPR002939">
    <property type="entry name" value="DnaJ_C"/>
</dbReference>
<keyword evidence="9" id="KW-1133">Transmembrane helix</keyword>
<proteinExistence type="inferred from homology"/>
<dbReference type="Gene3D" id="3.90.25.10">
    <property type="entry name" value="UDP-galactose 4-epimerase, domain 1"/>
    <property type="match status" value="1"/>
</dbReference>
<organism evidence="11 12">
    <name type="scientific">Pythium insidiosum</name>
    <name type="common">Pythiosis disease agent</name>
    <dbReference type="NCBI Taxonomy" id="114742"/>
    <lineage>
        <taxon>Eukaryota</taxon>
        <taxon>Sar</taxon>
        <taxon>Stramenopiles</taxon>
        <taxon>Oomycota</taxon>
        <taxon>Peronosporomycetes</taxon>
        <taxon>Pythiales</taxon>
        <taxon>Pythiaceae</taxon>
        <taxon>Pythium</taxon>
    </lineage>
</organism>
<feature type="domain" description="CR-type" evidence="10">
    <location>
        <begin position="618"/>
        <end position="700"/>
    </location>
</feature>
<dbReference type="SUPFAM" id="SSF49493">
    <property type="entry name" value="HSP40/DnaJ peptide-binding domain"/>
    <property type="match status" value="2"/>
</dbReference>
<dbReference type="EMBL" id="JAKCXM010000021">
    <property type="protein sequence ID" value="KAJ0407446.1"/>
    <property type="molecule type" value="Genomic_DNA"/>
</dbReference>
<dbReference type="InterPro" id="IPR008971">
    <property type="entry name" value="HSP40/DnaJ_pept-bd"/>
</dbReference>
<gene>
    <name evidence="11" type="ORF">P43SY_004987</name>
</gene>
<keyword evidence="12" id="KW-1185">Reference proteome</keyword>
<feature type="compositionally biased region" description="Polar residues" evidence="8">
    <location>
        <begin position="499"/>
        <end position="516"/>
    </location>
</feature>
<dbReference type="InterPro" id="IPR016040">
    <property type="entry name" value="NAD(P)-bd_dom"/>
</dbReference>
<keyword evidence="6" id="KW-0520">NAD</keyword>
<dbReference type="Pfam" id="PF01556">
    <property type="entry name" value="DnaJ_C"/>
    <property type="match status" value="1"/>
</dbReference>